<feature type="domain" description="GH16" evidence="7">
    <location>
        <begin position="23"/>
        <end position="230"/>
    </location>
</feature>
<keyword evidence="6" id="KW-0732">Signal</keyword>
<dbReference type="CDD" id="cd02176">
    <property type="entry name" value="GH16_XET"/>
    <property type="match status" value="1"/>
</dbReference>
<dbReference type="EMBL" id="OZ075145">
    <property type="protein sequence ID" value="CAL5047030.1"/>
    <property type="molecule type" value="Genomic_DNA"/>
</dbReference>
<comment type="similarity">
    <text evidence="6">Belongs to the glycosyl hydrolase 16 family.</text>
</comment>
<dbReference type="InterPro" id="IPR044791">
    <property type="entry name" value="Beta-glucanase/XTH"/>
</dbReference>
<proteinExistence type="inferred from homology"/>
<evidence type="ECO:0000256" key="4">
    <source>
        <dbReference type="ARBA" id="ARBA00023295"/>
    </source>
</evidence>
<dbReference type="Pfam" id="PF00722">
    <property type="entry name" value="Glyco_hydro_16"/>
    <property type="match status" value="1"/>
</dbReference>
<evidence type="ECO:0000256" key="3">
    <source>
        <dbReference type="ARBA" id="ARBA00023157"/>
    </source>
</evidence>
<dbReference type="InterPro" id="IPR008264">
    <property type="entry name" value="Beta_glucanase"/>
</dbReference>
<dbReference type="SUPFAM" id="SSF49899">
    <property type="entry name" value="Concanavalin A-like lectins/glucanases"/>
    <property type="match status" value="1"/>
</dbReference>
<evidence type="ECO:0000313" key="8">
    <source>
        <dbReference type="EMBL" id="CAL5047030.1"/>
    </source>
</evidence>
<evidence type="ECO:0000256" key="1">
    <source>
        <dbReference type="ARBA" id="ARBA00022679"/>
    </source>
</evidence>
<dbReference type="InterPro" id="IPR016455">
    <property type="entry name" value="XTH"/>
</dbReference>
<comment type="subcellular location">
    <subcellularLocation>
        <location evidence="6">Secreted</location>
        <location evidence="6">Cell wall</location>
    </subcellularLocation>
    <subcellularLocation>
        <location evidence="6">Secreted</location>
        <location evidence="6">Extracellular space</location>
        <location evidence="6">Apoplast</location>
    </subcellularLocation>
</comment>
<reference evidence="9" key="1">
    <citation type="submission" date="2024-06" db="EMBL/GenBank/DDBJ databases">
        <authorList>
            <person name="Ryan C."/>
        </authorList>
    </citation>
    <scope>NUCLEOTIDE SEQUENCE [LARGE SCALE GENOMIC DNA]</scope>
</reference>
<keyword evidence="4 6" id="KW-0326">Glycosidase</keyword>
<organism evidence="8 9">
    <name type="scientific">Urochloa decumbens</name>
    <dbReference type="NCBI Taxonomy" id="240449"/>
    <lineage>
        <taxon>Eukaryota</taxon>
        <taxon>Viridiplantae</taxon>
        <taxon>Streptophyta</taxon>
        <taxon>Embryophyta</taxon>
        <taxon>Tracheophyta</taxon>
        <taxon>Spermatophyta</taxon>
        <taxon>Magnoliopsida</taxon>
        <taxon>Liliopsida</taxon>
        <taxon>Poales</taxon>
        <taxon>Poaceae</taxon>
        <taxon>PACMAD clade</taxon>
        <taxon>Panicoideae</taxon>
        <taxon>Panicodae</taxon>
        <taxon>Paniceae</taxon>
        <taxon>Melinidinae</taxon>
        <taxon>Urochloa</taxon>
    </lineage>
</organism>
<keyword evidence="6" id="KW-0134">Cell wall</keyword>
<feature type="active site" description="Nucleophile" evidence="5">
    <location>
        <position position="114"/>
    </location>
</feature>
<evidence type="ECO:0000256" key="6">
    <source>
        <dbReference type="RuleBase" id="RU361120"/>
    </source>
</evidence>
<sequence length="299" mass="33168">MGSKACPCPWLLPVAVALLLALAVAGSTPVAAAAEAAFDKNYVVQWGDDGYHLVIRGTEVNITMDQSSGAGFRSKSTYGSGFFHMRMKLPSGYTAGVVTTFYLISQPEDGSRDEVDFEFLGDKAGVPITLQTNVFVNGRGDREQRLHLWFDPAADFHDYKILWNPYQLVMFVDDTPIRVLRNLTATVPGYPFPAKQTMLIRASVWDGSSWATDGGRTKVDWSKGPFTARYRGFDVSGCANGSTTPCGSPDLWWNGGEYWNITAEQRAAYEHVKKHYMNYDYCADKARFNNSVPVECNYA</sequence>
<dbReference type="Pfam" id="PF06955">
    <property type="entry name" value="XET_C"/>
    <property type="match status" value="1"/>
</dbReference>
<keyword evidence="6" id="KW-0052">Apoplast</keyword>
<comment type="PTM">
    <text evidence="6">Contains at least one intrachain disulfide bond essential for its enzymatic activity.</text>
</comment>
<dbReference type="InterPro" id="IPR000757">
    <property type="entry name" value="Beta-glucanase-like"/>
</dbReference>
<evidence type="ECO:0000313" key="9">
    <source>
        <dbReference type="Proteomes" id="UP001497457"/>
    </source>
</evidence>
<keyword evidence="6" id="KW-0961">Cell wall biogenesis/degradation</keyword>
<name>A0ABC9DWC9_9POAL</name>
<dbReference type="PRINTS" id="PR00737">
    <property type="entry name" value="GLHYDRLASE16"/>
</dbReference>
<dbReference type="InterPro" id="IPR013320">
    <property type="entry name" value="ConA-like_dom_sf"/>
</dbReference>
<dbReference type="PANTHER" id="PTHR31062">
    <property type="entry name" value="XYLOGLUCAN ENDOTRANSGLUCOSYLASE/HYDROLASE PROTEIN 8-RELATED"/>
    <property type="match status" value="1"/>
</dbReference>
<protein>
    <recommendedName>
        <fullName evidence="6">Xyloglucan endotransglucosylase/hydrolase</fullName>
        <ecNumber evidence="6">2.4.1.207</ecNumber>
    </recommendedName>
</protein>
<dbReference type="GO" id="GO:0016798">
    <property type="term" value="F:hydrolase activity, acting on glycosyl bonds"/>
    <property type="evidence" value="ECO:0007669"/>
    <property type="project" value="UniProtKB-KW"/>
</dbReference>
<feature type="active site" description="Proton donor" evidence="5">
    <location>
        <position position="118"/>
    </location>
</feature>
<dbReference type="Gene3D" id="2.60.120.200">
    <property type="match status" value="1"/>
</dbReference>
<dbReference type="Proteomes" id="UP001497457">
    <property type="component" value="Chromosome 35b"/>
</dbReference>
<feature type="chain" id="PRO_5044525608" description="Xyloglucan endotransglucosylase/hydrolase" evidence="6">
    <location>
        <begin position="26"/>
        <end position="299"/>
    </location>
</feature>
<keyword evidence="3" id="KW-1015">Disulfide bond</keyword>
<evidence type="ECO:0000256" key="5">
    <source>
        <dbReference type="PIRSR" id="PIRSR005604-1"/>
    </source>
</evidence>
<dbReference type="GO" id="GO:0048046">
    <property type="term" value="C:apoplast"/>
    <property type="evidence" value="ECO:0007669"/>
    <property type="project" value="UniProtKB-SubCell"/>
</dbReference>
<evidence type="ECO:0000256" key="2">
    <source>
        <dbReference type="ARBA" id="ARBA00022801"/>
    </source>
</evidence>
<dbReference type="PIRSF" id="PIRSF005604">
    <property type="entry name" value="XET"/>
    <property type="match status" value="1"/>
</dbReference>
<keyword evidence="6" id="KW-0964">Secreted</keyword>
<reference evidence="8 9" key="2">
    <citation type="submission" date="2024-10" db="EMBL/GenBank/DDBJ databases">
        <authorList>
            <person name="Ryan C."/>
        </authorList>
    </citation>
    <scope>NUCLEOTIDE SEQUENCE [LARGE SCALE GENOMIC DNA]</scope>
</reference>
<dbReference type="PROSITE" id="PS51762">
    <property type="entry name" value="GH16_2"/>
    <property type="match status" value="1"/>
</dbReference>
<evidence type="ECO:0000259" key="7">
    <source>
        <dbReference type="PROSITE" id="PS51762"/>
    </source>
</evidence>
<dbReference type="GO" id="GO:0016762">
    <property type="term" value="F:xyloglucan:xyloglucosyl transferase activity"/>
    <property type="evidence" value="ECO:0007669"/>
    <property type="project" value="UniProtKB-EC"/>
</dbReference>
<dbReference type="AlphaFoldDB" id="A0ABC9DWC9"/>
<dbReference type="InterPro" id="IPR010713">
    <property type="entry name" value="XET_C"/>
</dbReference>
<keyword evidence="9" id="KW-1185">Reference proteome</keyword>
<comment type="function">
    <text evidence="6">Catalyzes xyloglucan endohydrolysis (XEH) and/or endotransglycosylation (XET). Cleaves and religates xyloglucan polymers, an essential constituent of the primary cell wall, and thereby participates in cell wall construction of growing tissues.</text>
</comment>
<gene>
    <name evidence="8" type="ORF">URODEC1_LOCUS89702</name>
</gene>
<feature type="signal peptide" evidence="6">
    <location>
        <begin position="1"/>
        <end position="25"/>
    </location>
</feature>
<dbReference type="EC" id="2.4.1.207" evidence="6"/>
<keyword evidence="1 6" id="KW-0808">Transferase</keyword>
<dbReference type="GO" id="GO:0071555">
    <property type="term" value="P:cell wall organization"/>
    <property type="evidence" value="ECO:0007669"/>
    <property type="project" value="UniProtKB-KW"/>
</dbReference>
<accession>A0ABC9DWC9</accession>
<keyword evidence="2 6" id="KW-0378">Hydrolase</keyword>